<dbReference type="InterPro" id="IPR034704">
    <property type="entry name" value="Ribosomal_bL28/bL31-like_sf"/>
</dbReference>
<dbReference type="SUPFAM" id="SSF143800">
    <property type="entry name" value="L28p-like"/>
    <property type="match status" value="1"/>
</dbReference>
<sequence>MTTTATASHVFKTVRFELDPVFRSPTSLQYKDFRANHRTKQSVSPHFKPRFTFKSEDRTSLEDPSIKNAGTSDPLMPLYPYGKNVTFKEANFGLYGGATVTSGNKISKGRNKGKTLRHWFPNVRLETVRSEALNRELRIPITARVMRTIKKCGGLDEYLCGEKPARIKELGLLGWRLRWLVMTSPKKLEEYKQQRAALGLQGKSPLIESFEDAWNDPERQQKLIDQQEVAWQSLRDAATRFEAHVQRQWIDSGEKHEYKIPELHALKDNSFARFQLPTTLPEYDLDDVQVPGLRQHDLPVRKRVREVESDGDEAEGFVADSVEADERVRTVVVDEFRDELRSIIKKEKKAKNIEKLAKAQRVDASKKTFRLKETTASV</sequence>
<dbReference type="PANTHER" id="PTHR13528:SF2">
    <property type="entry name" value="LARGE RIBOSOMAL SUBUNIT PROTEIN BL28M"/>
    <property type="match status" value="1"/>
</dbReference>
<dbReference type="Gene3D" id="2.30.170.40">
    <property type="entry name" value="Ribosomal protein L28/L24"/>
    <property type="match status" value="1"/>
</dbReference>
<organism evidence="4 5">
    <name type="scientific">Exophiala bonariae</name>
    <dbReference type="NCBI Taxonomy" id="1690606"/>
    <lineage>
        <taxon>Eukaryota</taxon>
        <taxon>Fungi</taxon>
        <taxon>Dikarya</taxon>
        <taxon>Ascomycota</taxon>
        <taxon>Pezizomycotina</taxon>
        <taxon>Eurotiomycetes</taxon>
        <taxon>Chaetothyriomycetidae</taxon>
        <taxon>Chaetothyriales</taxon>
        <taxon>Herpotrichiellaceae</taxon>
        <taxon>Exophiala</taxon>
    </lineage>
</organism>
<evidence type="ECO:0000313" key="4">
    <source>
        <dbReference type="EMBL" id="KAK5046023.1"/>
    </source>
</evidence>
<gene>
    <name evidence="4" type="ORF">LTR84_008810</name>
</gene>
<dbReference type="AlphaFoldDB" id="A0AAV9MXL8"/>
<proteinExistence type="inferred from homology"/>
<dbReference type="RefSeq" id="XP_064701628.1">
    <property type="nucleotide sequence ID" value="XM_064852354.1"/>
</dbReference>
<keyword evidence="2" id="KW-0689">Ribosomal protein</keyword>
<evidence type="ECO:0000256" key="3">
    <source>
        <dbReference type="ARBA" id="ARBA00023274"/>
    </source>
</evidence>
<evidence type="ECO:0000256" key="2">
    <source>
        <dbReference type="ARBA" id="ARBA00022980"/>
    </source>
</evidence>
<dbReference type="EMBL" id="JAVRRD010000033">
    <property type="protein sequence ID" value="KAK5046023.1"/>
    <property type="molecule type" value="Genomic_DNA"/>
</dbReference>
<dbReference type="GO" id="GO:0005762">
    <property type="term" value="C:mitochondrial large ribosomal subunit"/>
    <property type="evidence" value="ECO:0007669"/>
    <property type="project" value="TreeGrafter"/>
</dbReference>
<dbReference type="PANTHER" id="PTHR13528">
    <property type="entry name" value="39S RIBOSOMAL PROTEIN L28, MITOCHONDRIAL"/>
    <property type="match status" value="1"/>
</dbReference>
<dbReference type="InterPro" id="IPR026569">
    <property type="entry name" value="Ribosomal_bL28"/>
</dbReference>
<accession>A0AAV9MXL8</accession>
<comment type="similarity">
    <text evidence="1">Belongs to the bacterial ribosomal protein bL28 family.</text>
</comment>
<keyword evidence="3" id="KW-0687">Ribonucleoprotein</keyword>
<evidence type="ECO:0000313" key="5">
    <source>
        <dbReference type="Proteomes" id="UP001358417"/>
    </source>
</evidence>
<dbReference type="Pfam" id="PF00830">
    <property type="entry name" value="Ribosomal_L28"/>
    <property type="match status" value="1"/>
</dbReference>
<name>A0AAV9MXL8_9EURO</name>
<evidence type="ECO:0008006" key="6">
    <source>
        <dbReference type="Google" id="ProtNLM"/>
    </source>
</evidence>
<keyword evidence="5" id="KW-1185">Reference proteome</keyword>
<protein>
    <recommendedName>
        <fullName evidence="6">Ribosomal protein L28</fullName>
    </recommendedName>
</protein>
<dbReference type="Proteomes" id="UP001358417">
    <property type="component" value="Unassembled WGS sequence"/>
</dbReference>
<dbReference type="GeneID" id="89976972"/>
<comment type="caution">
    <text evidence="4">The sequence shown here is derived from an EMBL/GenBank/DDBJ whole genome shotgun (WGS) entry which is preliminary data.</text>
</comment>
<dbReference type="GO" id="GO:0003735">
    <property type="term" value="F:structural constituent of ribosome"/>
    <property type="evidence" value="ECO:0007669"/>
    <property type="project" value="InterPro"/>
</dbReference>
<evidence type="ECO:0000256" key="1">
    <source>
        <dbReference type="ARBA" id="ARBA00008760"/>
    </source>
</evidence>
<dbReference type="InterPro" id="IPR037147">
    <property type="entry name" value="Ribosomal_bL28_sf"/>
</dbReference>
<reference evidence="4 5" key="1">
    <citation type="submission" date="2023-08" db="EMBL/GenBank/DDBJ databases">
        <title>Black Yeasts Isolated from many extreme environments.</title>
        <authorList>
            <person name="Coleine C."/>
            <person name="Stajich J.E."/>
            <person name="Selbmann L."/>
        </authorList>
    </citation>
    <scope>NUCLEOTIDE SEQUENCE [LARGE SCALE GENOMIC DNA]</scope>
    <source>
        <strain evidence="4 5">CCFEE 5792</strain>
    </source>
</reference>